<feature type="signal peptide" evidence="1">
    <location>
        <begin position="1"/>
        <end position="19"/>
    </location>
</feature>
<dbReference type="EMBL" id="CP001807">
    <property type="protein sequence ID" value="ACY49241.1"/>
    <property type="molecule type" value="Genomic_DNA"/>
</dbReference>
<proteinExistence type="predicted"/>
<accession>D0MEL3</accession>
<evidence type="ECO:0000256" key="1">
    <source>
        <dbReference type="SAM" id="SignalP"/>
    </source>
</evidence>
<dbReference type="KEGG" id="rmr:Rmar_2363"/>
<keyword evidence="4" id="KW-1185">Reference proteome</keyword>
<reference evidence="3 4" key="1">
    <citation type="journal article" date="2009" name="Stand. Genomic Sci.">
        <title>Complete genome sequence of Rhodothermus marinus type strain (R-10).</title>
        <authorList>
            <person name="Nolan M."/>
            <person name="Tindall B.J."/>
            <person name="Pomrenke H."/>
            <person name="Lapidus A."/>
            <person name="Copeland A."/>
            <person name="Glavina Del Rio T."/>
            <person name="Lucas S."/>
            <person name="Chen F."/>
            <person name="Tice H."/>
            <person name="Cheng J.F."/>
            <person name="Saunders E."/>
            <person name="Han C."/>
            <person name="Bruce D."/>
            <person name="Goodwin L."/>
            <person name="Chain P."/>
            <person name="Pitluck S."/>
            <person name="Ovchinikova G."/>
            <person name="Pati A."/>
            <person name="Ivanova N."/>
            <person name="Mavromatis K."/>
            <person name="Chen A."/>
            <person name="Palaniappan K."/>
            <person name="Land M."/>
            <person name="Hauser L."/>
            <person name="Chang Y.J."/>
            <person name="Jeffries C.D."/>
            <person name="Brettin T."/>
            <person name="Goker M."/>
            <person name="Bristow J."/>
            <person name="Eisen J.A."/>
            <person name="Markowitz V."/>
            <person name="Hugenholtz P."/>
            <person name="Kyrpides N.C."/>
            <person name="Klenk H.P."/>
            <person name="Detter J.C."/>
        </authorList>
    </citation>
    <scope>NUCLEOTIDE SEQUENCE [LARGE SCALE GENOMIC DNA]</scope>
    <source>
        <strain evidence="4">ATCC 43812 / DSM 4252 / R-10</strain>
    </source>
</reference>
<evidence type="ECO:0000313" key="4">
    <source>
        <dbReference type="Proteomes" id="UP000002221"/>
    </source>
</evidence>
<dbReference type="STRING" id="518766.Rmar_2363"/>
<evidence type="ECO:0000313" key="3">
    <source>
        <dbReference type="EMBL" id="ACY49241.1"/>
    </source>
</evidence>
<organism evidence="3 4">
    <name type="scientific">Rhodothermus marinus (strain ATCC 43812 / DSM 4252 / R-10)</name>
    <name type="common">Rhodothermus obamensis</name>
    <dbReference type="NCBI Taxonomy" id="518766"/>
    <lineage>
        <taxon>Bacteria</taxon>
        <taxon>Pseudomonadati</taxon>
        <taxon>Rhodothermota</taxon>
        <taxon>Rhodothermia</taxon>
        <taxon>Rhodothermales</taxon>
        <taxon>Rhodothermaceae</taxon>
        <taxon>Rhodothermus</taxon>
    </lineage>
</organism>
<dbReference type="HOGENOM" id="CLU_1115095_0_0_10"/>
<dbReference type="NCBIfam" id="TIGR04390">
    <property type="entry name" value="OMP_YaiO_dom"/>
    <property type="match status" value="1"/>
</dbReference>
<feature type="chain" id="PRO_5003012006" description="YaiO beta-barrel domain-containing protein" evidence="1">
    <location>
        <begin position="20"/>
        <end position="249"/>
    </location>
</feature>
<evidence type="ECO:0000259" key="2">
    <source>
        <dbReference type="Pfam" id="PF19413"/>
    </source>
</evidence>
<dbReference type="Pfam" id="PF19413">
    <property type="entry name" value="YaiO"/>
    <property type="match status" value="1"/>
</dbReference>
<dbReference type="eggNOG" id="ENOG50329DM">
    <property type="taxonomic scope" value="Bacteria"/>
</dbReference>
<dbReference type="Proteomes" id="UP000002221">
    <property type="component" value="Chromosome"/>
</dbReference>
<feature type="domain" description="YaiO beta-barrel" evidence="2">
    <location>
        <begin position="29"/>
        <end position="190"/>
    </location>
</feature>
<keyword evidence="1" id="KW-0732">Signal</keyword>
<gene>
    <name evidence="3" type="ordered locus">Rmar_2363</name>
</gene>
<name>D0MEL3_RHOM4</name>
<dbReference type="InterPro" id="IPR030887">
    <property type="entry name" value="Beta-barrel_YaiO"/>
</dbReference>
<dbReference type="RefSeq" id="WP_012844851.1">
    <property type="nucleotide sequence ID" value="NC_013501.1"/>
</dbReference>
<dbReference type="AlphaFoldDB" id="D0MEL3"/>
<sequence>MRTLLTIGCCWLLTLPAAAQTLPRWGLTTFYTYEALNEQHPAWHVGYLGLQRRFARQTLIADVTTHRRFNRNDVALGLEGWSDLWSGAYGNLRLQYTPEARFLPDVEAYVEVYQTVGAWELALSARPRFFPDDTVPTFGLALARYEGNWYLRTRTLLTALAGHLNWTQTFMARRYRQPPLDFIDLQAGFGRGVEIVDVGPVLQAVRTYFVAARVQRFVTRTLGLSVGLSYSNDDLFTRRGLSLGLLHRW</sequence>
<dbReference type="OrthoDB" id="742239at2"/>
<protein>
    <recommendedName>
        <fullName evidence="2">YaiO beta-barrel domain-containing protein</fullName>
    </recommendedName>
</protein>